<keyword evidence="1" id="KW-0732">Signal</keyword>
<dbReference type="AlphaFoldDB" id="A0A085N3X2"/>
<protein>
    <submittedName>
        <fullName evidence="2">Uncharacterized protein</fullName>
    </submittedName>
</protein>
<gene>
    <name evidence="2" type="ORF">M514_23657</name>
</gene>
<evidence type="ECO:0000256" key="1">
    <source>
        <dbReference type="SAM" id="SignalP"/>
    </source>
</evidence>
<sequence>MFTLNIHPSSSSSSLQRKMQWFALFLIALGCSQLSTVRSEKCLTKTSTSYYYEYSKIQVERVHWKYEQKERTVAIGCVLDSGENLSFGQIYRSSYFVLRCDKINDTAVVLTPYS</sequence>
<organism evidence="2">
    <name type="scientific">Trichuris suis</name>
    <name type="common">pig whipworm</name>
    <dbReference type="NCBI Taxonomy" id="68888"/>
    <lineage>
        <taxon>Eukaryota</taxon>
        <taxon>Metazoa</taxon>
        <taxon>Ecdysozoa</taxon>
        <taxon>Nematoda</taxon>
        <taxon>Enoplea</taxon>
        <taxon>Dorylaimia</taxon>
        <taxon>Trichinellida</taxon>
        <taxon>Trichuridae</taxon>
        <taxon>Trichuris</taxon>
    </lineage>
</organism>
<evidence type="ECO:0000313" key="2">
    <source>
        <dbReference type="EMBL" id="KFD64168.1"/>
    </source>
</evidence>
<feature type="chain" id="PRO_5001795608" evidence="1">
    <location>
        <begin position="40"/>
        <end position="114"/>
    </location>
</feature>
<name>A0A085N3X2_9BILA</name>
<feature type="signal peptide" evidence="1">
    <location>
        <begin position="1"/>
        <end position="39"/>
    </location>
</feature>
<proteinExistence type="predicted"/>
<dbReference type="Proteomes" id="UP000030758">
    <property type="component" value="Unassembled WGS sequence"/>
</dbReference>
<reference evidence="2" key="1">
    <citation type="journal article" date="2014" name="Nat. Genet.">
        <title>Genome and transcriptome of the porcine whipworm Trichuris suis.</title>
        <authorList>
            <person name="Jex A.R."/>
            <person name="Nejsum P."/>
            <person name="Schwarz E.M."/>
            <person name="Hu L."/>
            <person name="Young N.D."/>
            <person name="Hall R.S."/>
            <person name="Korhonen P.K."/>
            <person name="Liao S."/>
            <person name="Thamsborg S."/>
            <person name="Xia J."/>
            <person name="Xu P."/>
            <person name="Wang S."/>
            <person name="Scheerlinck J.P."/>
            <person name="Hofmann A."/>
            <person name="Sternberg P.W."/>
            <person name="Wang J."/>
            <person name="Gasser R.B."/>
        </authorList>
    </citation>
    <scope>NUCLEOTIDE SEQUENCE [LARGE SCALE GENOMIC DNA]</scope>
    <source>
        <strain evidence="2">DCEP-RM93F</strain>
    </source>
</reference>
<dbReference type="EMBL" id="KL367560">
    <property type="protein sequence ID" value="KFD64168.1"/>
    <property type="molecule type" value="Genomic_DNA"/>
</dbReference>
<accession>A0A085N3X2</accession>